<organism evidence="1 2">
    <name type="scientific">Motilibacter peucedani</name>
    <dbReference type="NCBI Taxonomy" id="598650"/>
    <lineage>
        <taxon>Bacteria</taxon>
        <taxon>Bacillati</taxon>
        <taxon>Actinomycetota</taxon>
        <taxon>Actinomycetes</taxon>
        <taxon>Motilibacterales</taxon>
        <taxon>Motilibacteraceae</taxon>
        <taxon>Motilibacter</taxon>
    </lineage>
</organism>
<accession>A0A420XV66</accession>
<dbReference type="RefSeq" id="WP_147431827.1">
    <property type="nucleotide sequence ID" value="NZ_RBWV01000002.1"/>
</dbReference>
<keyword evidence="2" id="KW-1185">Reference proteome</keyword>
<dbReference type="InParanoid" id="A0A420XV66"/>
<name>A0A420XV66_9ACTN</name>
<protein>
    <submittedName>
        <fullName evidence="1">Uncharacterized protein</fullName>
    </submittedName>
</protein>
<reference evidence="1 2" key="1">
    <citation type="submission" date="2018-10" db="EMBL/GenBank/DDBJ databases">
        <title>Genomic Encyclopedia of Archaeal and Bacterial Type Strains, Phase II (KMG-II): from individual species to whole genera.</title>
        <authorList>
            <person name="Goeker M."/>
        </authorList>
    </citation>
    <scope>NUCLEOTIDE SEQUENCE [LARGE SCALE GENOMIC DNA]</scope>
    <source>
        <strain evidence="1 2">RP-AC37</strain>
    </source>
</reference>
<dbReference type="AlphaFoldDB" id="A0A420XV66"/>
<comment type="caution">
    <text evidence="1">The sequence shown here is derived from an EMBL/GenBank/DDBJ whole genome shotgun (WGS) entry which is preliminary data.</text>
</comment>
<gene>
    <name evidence="1" type="ORF">CLV35_0184</name>
</gene>
<dbReference type="Proteomes" id="UP000281955">
    <property type="component" value="Unassembled WGS sequence"/>
</dbReference>
<evidence type="ECO:0000313" key="1">
    <source>
        <dbReference type="EMBL" id="RKS80718.1"/>
    </source>
</evidence>
<evidence type="ECO:0000313" key="2">
    <source>
        <dbReference type="Proteomes" id="UP000281955"/>
    </source>
</evidence>
<dbReference type="EMBL" id="RBWV01000002">
    <property type="protein sequence ID" value="RKS80718.1"/>
    <property type="molecule type" value="Genomic_DNA"/>
</dbReference>
<proteinExistence type="predicted"/>
<sequence>MDTERAADDLEVETRRVVDRLRTLALDALARRADEDADGDRTRADLAHATAQALAAAAAELEGTGRHVVPRLADSTVADQVAVCAADLAAAVRAGGGEAQAAGALAALRRLRGLL</sequence>